<name>A0A6A4R7S2_LUPAL</name>
<proteinExistence type="predicted"/>
<accession>A0A6A4R7S2</accession>
<gene>
    <name evidence="1" type="ORF">Lalb_Chr01g0020801</name>
</gene>
<evidence type="ECO:0000313" key="1">
    <source>
        <dbReference type="EMBL" id="KAE9622010.1"/>
    </source>
</evidence>
<organism evidence="1 2">
    <name type="scientific">Lupinus albus</name>
    <name type="common">White lupine</name>
    <name type="synonym">Lupinus termis</name>
    <dbReference type="NCBI Taxonomy" id="3870"/>
    <lineage>
        <taxon>Eukaryota</taxon>
        <taxon>Viridiplantae</taxon>
        <taxon>Streptophyta</taxon>
        <taxon>Embryophyta</taxon>
        <taxon>Tracheophyta</taxon>
        <taxon>Spermatophyta</taxon>
        <taxon>Magnoliopsida</taxon>
        <taxon>eudicotyledons</taxon>
        <taxon>Gunneridae</taxon>
        <taxon>Pentapetalae</taxon>
        <taxon>rosids</taxon>
        <taxon>fabids</taxon>
        <taxon>Fabales</taxon>
        <taxon>Fabaceae</taxon>
        <taxon>Papilionoideae</taxon>
        <taxon>50 kb inversion clade</taxon>
        <taxon>genistoids sensu lato</taxon>
        <taxon>core genistoids</taxon>
        <taxon>Genisteae</taxon>
        <taxon>Lupinus</taxon>
    </lineage>
</organism>
<sequence length="52" mass="5459">MGRIVTGADDPVVLYVSDSNIQVIAYSEGVIESLGRSLILLLGIAWIALLGS</sequence>
<dbReference type="Proteomes" id="UP000447434">
    <property type="component" value="Chromosome 1"/>
</dbReference>
<keyword evidence="2" id="KW-1185">Reference proteome</keyword>
<protein>
    <submittedName>
        <fullName evidence="1">Putative N(6)-L-threonylcarbamoyladenine synthase</fullName>
    </submittedName>
</protein>
<evidence type="ECO:0000313" key="2">
    <source>
        <dbReference type="Proteomes" id="UP000447434"/>
    </source>
</evidence>
<reference evidence="2" key="1">
    <citation type="journal article" date="2020" name="Nat. Commun.">
        <title>Genome sequence of the cluster root forming white lupin.</title>
        <authorList>
            <person name="Hufnagel B."/>
            <person name="Marques A."/>
            <person name="Soriano A."/>
            <person name="Marques L."/>
            <person name="Divol F."/>
            <person name="Doumas P."/>
            <person name="Sallet E."/>
            <person name="Mancinotti D."/>
            <person name="Carrere S."/>
            <person name="Marande W."/>
            <person name="Arribat S."/>
            <person name="Keller J."/>
            <person name="Huneau C."/>
            <person name="Blein T."/>
            <person name="Aime D."/>
            <person name="Laguerre M."/>
            <person name="Taylor J."/>
            <person name="Schubert V."/>
            <person name="Nelson M."/>
            <person name="Geu-Flores F."/>
            <person name="Crespi M."/>
            <person name="Gallardo-Guerrero K."/>
            <person name="Delaux P.-M."/>
            <person name="Salse J."/>
            <person name="Berges H."/>
            <person name="Guyot R."/>
            <person name="Gouzy J."/>
            <person name="Peret B."/>
        </authorList>
    </citation>
    <scope>NUCLEOTIDE SEQUENCE [LARGE SCALE GENOMIC DNA]</scope>
    <source>
        <strain evidence="2">cv. Amiga</strain>
    </source>
</reference>
<dbReference type="AlphaFoldDB" id="A0A6A4R7S2"/>
<dbReference type="EMBL" id="WOCE01000001">
    <property type="protein sequence ID" value="KAE9622010.1"/>
    <property type="molecule type" value="Genomic_DNA"/>
</dbReference>
<comment type="caution">
    <text evidence="1">The sequence shown here is derived from an EMBL/GenBank/DDBJ whole genome shotgun (WGS) entry which is preliminary data.</text>
</comment>